<feature type="compositionally biased region" description="Low complexity" evidence="1">
    <location>
        <begin position="69"/>
        <end position="83"/>
    </location>
</feature>
<dbReference type="RefSeq" id="XP_013231222.1">
    <property type="nucleotide sequence ID" value="XM_013375768.1"/>
</dbReference>
<dbReference type="GO" id="GO:0010468">
    <property type="term" value="P:regulation of gene expression"/>
    <property type="evidence" value="ECO:0007669"/>
    <property type="project" value="TreeGrafter"/>
</dbReference>
<gene>
    <name evidence="2" type="ORF">ETH_00019540</name>
</gene>
<reference evidence="2" key="2">
    <citation type="submission" date="2013-10" db="EMBL/GenBank/DDBJ databases">
        <authorList>
            <person name="Aslett M."/>
        </authorList>
    </citation>
    <scope>NUCLEOTIDE SEQUENCE [LARGE SCALE GENOMIC DNA]</scope>
    <source>
        <strain evidence="2">Houghton</strain>
    </source>
</reference>
<name>U6KQV9_EIMTE</name>
<dbReference type="VEuPathDB" id="ToxoDB:ETH_00019540"/>
<feature type="compositionally biased region" description="Basic and acidic residues" evidence="1">
    <location>
        <begin position="259"/>
        <end position="273"/>
    </location>
</feature>
<dbReference type="VEuPathDB" id="ToxoDB:ETH2_1225500"/>
<dbReference type="GeneID" id="25253037"/>
<evidence type="ECO:0000256" key="1">
    <source>
        <dbReference type="SAM" id="MobiDB-lite"/>
    </source>
</evidence>
<evidence type="ECO:0008006" key="4">
    <source>
        <dbReference type="Google" id="ProtNLM"/>
    </source>
</evidence>
<proteinExistence type="predicted"/>
<dbReference type="GO" id="GO:0043565">
    <property type="term" value="F:sequence-specific DNA binding"/>
    <property type="evidence" value="ECO:0007669"/>
    <property type="project" value="TreeGrafter"/>
</dbReference>
<feature type="compositionally biased region" description="Basic and acidic residues" evidence="1">
    <location>
        <begin position="216"/>
        <end position="242"/>
    </location>
</feature>
<sequence length="1291" mass="140251">MPLRPQGHHIRLLADRLSCCLWLQKRVLPPPRGPLLNGLGLPERNTASPTQWCTSAASCAVCRSICSSSNNSGCSSSSRYSPSADGIHTSRCTTASHSNRGSRSRSSRLSMVPYLNLLDRSFSSAADESFPASAAAAAIVSTAGSDGAFAINSSAAPGGPPGTSRGPPPPPRLQALLRLQTLVASQMRQHSLPPTEAEADVLMGSIHSTVEGSPDDGYRGPPERAPENEVGGRPEGESDTRGPQEPARIWGDSGGPRVEGTRGDSAPRRGRDRRERRELLLQWRAAADDIIRLSGRMRPRELLEVLRLLALIPRRDSQVLLAVTQALLQQQPEEPLQPLQHLQQQEGVEALSVLQTVMLLRHLQVLDFVCLPLVLRALKHLDDSLSVAAQSCMQVHYLQQQQQQYPQQKVPDCFAETDYAVLAPYVPWQQPVECENSAAAVAADCTAAASHQQGMCWGKPLGGSAARGCSAATDTPSGPLLPGEAAAAAANVAAATKSAGAPHFPDTAADVRAPAAGRTALGAAGAAAAELSWRSALHAVGVSLLSSSLVYFNNVFNQSGARRCDALDRLGVLILNLFLNRPNEFNAKQTASLALNCVALGLTPPALINCLVRRTQELLPYFTFPLLTLQLNVITRLLQINSHLLQQQQQQQKLHHKQPQQRQRIPQCQPQQQQLQQQAIDIHALPQLWCNIVARLSSALPQDAAAAAAAASSSTVRSHLRDLLHDHILAAQEAYDASLRQQQQQHEGVEDKNALPREVPLVTGADGFEAPKGSPSLPPVQPQDLKNVVNALNSFSRLAHMGLVSLRDVSAEAAGAAAVAAAAAAAAADQMVPAAASPQQQLLNSKTSRAGSGEAAAGETDELQRWQRSRARLSSVVECTGGFRMRGVEMAPGDRRSSSRIYGFFHRAILLLVQQQQHLDPQSLSNAVNAFAKARLQGHARYVSQLIPRMIQTAENFSWQHLSMTLNGFGYMRCKDDGLLHAFWHVLRERPLHLMGAQATTNIIHALGSFGFRNAEMTSRLATSSWISAQLPELTTQGLTNILFSLVVLDCVYECSFPPQQQQQQPQKQKGIWQQLLQAACRRKDLKLEAMTMLKVSAMSIFGVYGDPAAAVAAAAAAEVAAAQQHSSSRNAYNRLYDNSGNFLLHALQQQQRQLECERNSLGGVPLAKHYMQLQGKTVPAAIVKQPLDVFLPYEQLDEGHKFLAALLNTRTLMFYPGKPSGMHLQVAATVRSMGFHAVHEVIIDPYVIDILIQSDPAPKQHRPRERRRTRDRQQQQQQQQFNSATQQKAV</sequence>
<feature type="region of interest" description="Disordered" evidence="1">
    <location>
        <begin position="1255"/>
        <end position="1291"/>
    </location>
</feature>
<feature type="compositionally biased region" description="Polar residues" evidence="1">
    <location>
        <begin position="1282"/>
        <end position="1291"/>
    </location>
</feature>
<dbReference type="GO" id="GO:0005634">
    <property type="term" value="C:nucleus"/>
    <property type="evidence" value="ECO:0007669"/>
    <property type="project" value="TreeGrafter"/>
</dbReference>
<dbReference type="OrthoDB" id="348212at2759"/>
<evidence type="ECO:0000313" key="3">
    <source>
        <dbReference type="Proteomes" id="UP000030747"/>
    </source>
</evidence>
<feature type="region of interest" description="Disordered" evidence="1">
    <location>
        <begin position="837"/>
        <end position="866"/>
    </location>
</feature>
<protein>
    <recommendedName>
        <fullName evidence="4">RAP domain-containing protein</fullName>
    </recommendedName>
</protein>
<feature type="region of interest" description="Disordered" evidence="1">
    <location>
        <begin position="69"/>
        <end position="106"/>
    </location>
</feature>
<dbReference type="Proteomes" id="UP000030747">
    <property type="component" value="Unassembled WGS sequence"/>
</dbReference>
<feature type="compositionally biased region" description="Polar residues" evidence="1">
    <location>
        <begin position="837"/>
        <end position="849"/>
    </location>
</feature>
<dbReference type="EMBL" id="HG675163">
    <property type="protein sequence ID" value="CDJ40472.1"/>
    <property type="molecule type" value="Genomic_DNA"/>
</dbReference>
<feature type="region of interest" description="Disordered" evidence="1">
    <location>
        <begin position="207"/>
        <end position="273"/>
    </location>
</feature>
<dbReference type="PANTHER" id="PTHR14312">
    <property type="entry name" value="CREB/ATF BZIP TRANSCRIPTION FACTOR"/>
    <property type="match status" value="1"/>
</dbReference>
<feature type="region of interest" description="Disordered" evidence="1">
    <location>
        <begin position="151"/>
        <end position="172"/>
    </location>
</feature>
<reference evidence="2" key="1">
    <citation type="submission" date="2013-10" db="EMBL/GenBank/DDBJ databases">
        <title>Genomic analysis of the causative agents of coccidiosis in chickens.</title>
        <authorList>
            <person name="Reid A.J."/>
            <person name="Blake D."/>
            <person name="Billington K."/>
            <person name="Browne H."/>
            <person name="Dunn M."/>
            <person name="Hung S."/>
            <person name="Kawahara F."/>
            <person name="Miranda-Saavedra D."/>
            <person name="Mourier T."/>
            <person name="Nagra H."/>
            <person name="Otto T.D."/>
            <person name="Rawlings N."/>
            <person name="Sanchez A."/>
            <person name="Sanders M."/>
            <person name="Subramaniam C."/>
            <person name="Tay Y."/>
            <person name="Dear P."/>
            <person name="Doerig C."/>
            <person name="Gruber A."/>
            <person name="Parkinson J."/>
            <person name="Shirley M."/>
            <person name="Wan K.L."/>
            <person name="Berriman M."/>
            <person name="Tomley F."/>
            <person name="Pain A."/>
        </authorList>
    </citation>
    <scope>NUCLEOTIDE SEQUENCE [LARGE SCALE GENOMIC DNA]</scope>
    <source>
        <strain evidence="2">Houghton</strain>
    </source>
</reference>
<dbReference type="PANTHER" id="PTHR14312:SF1">
    <property type="entry name" value="BASIC-LEUCINE ZIPPER TRANSCRIPTION FACTOR A"/>
    <property type="match status" value="1"/>
</dbReference>
<accession>U6KQV9</accession>
<feature type="compositionally biased region" description="Basic residues" evidence="1">
    <location>
        <begin position="1260"/>
        <end position="1271"/>
    </location>
</feature>
<feature type="compositionally biased region" description="Low complexity" evidence="1">
    <location>
        <begin position="153"/>
        <end position="165"/>
    </location>
</feature>
<organism evidence="2 3">
    <name type="scientific">Eimeria tenella</name>
    <name type="common">Coccidian parasite</name>
    <dbReference type="NCBI Taxonomy" id="5802"/>
    <lineage>
        <taxon>Eukaryota</taxon>
        <taxon>Sar</taxon>
        <taxon>Alveolata</taxon>
        <taxon>Apicomplexa</taxon>
        <taxon>Conoidasida</taxon>
        <taxon>Coccidia</taxon>
        <taxon>Eucoccidiorida</taxon>
        <taxon>Eimeriorina</taxon>
        <taxon>Eimeriidae</taxon>
        <taxon>Eimeria</taxon>
    </lineage>
</organism>
<keyword evidence="3" id="KW-1185">Reference proteome</keyword>
<evidence type="ECO:0000313" key="2">
    <source>
        <dbReference type="EMBL" id="CDJ40472.1"/>
    </source>
</evidence>